<dbReference type="Proteomes" id="UP001148662">
    <property type="component" value="Unassembled WGS sequence"/>
</dbReference>
<comment type="caution">
    <text evidence="1">The sequence shown here is derived from an EMBL/GenBank/DDBJ whole genome shotgun (WGS) entry which is preliminary data.</text>
</comment>
<protein>
    <submittedName>
        <fullName evidence="1">Uncharacterized protein</fullName>
    </submittedName>
</protein>
<dbReference type="EMBL" id="JANHOG010000836">
    <property type="protein sequence ID" value="KAJ3551220.1"/>
    <property type="molecule type" value="Genomic_DNA"/>
</dbReference>
<organism evidence="1 2">
    <name type="scientific">Phlebia brevispora</name>
    <dbReference type="NCBI Taxonomy" id="194682"/>
    <lineage>
        <taxon>Eukaryota</taxon>
        <taxon>Fungi</taxon>
        <taxon>Dikarya</taxon>
        <taxon>Basidiomycota</taxon>
        <taxon>Agaricomycotina</taxon>
        <taxon>Agaricomycetes</taxon>
        <taxon>Polyporales</taxon>
        <taxon>Meruliaceae</taxon>
        <taxon>Phlebia</taxon>
    </lineage>
</organism>
<evidence type="ECO:0000313" key="2">
    <source>
        <dbReference type="Proteomes" id="UP001148662"/>
    </source>
</evidence>
<keyword evidence="2" id="KW-1185">Reference proteome</keyword>
<sequence length="217" mass="23197">MGLGNSRRGAARNNKSRLPSETGRADSPYHGSDNGILSDEGRTPTKSKGKSRANRADEAEFSMARKRTGSPSISPIKKTKKQKTGSPIARVKTDPDLTRSPLLLPVAHTNSHTKIPSKLRETSILSSVHNERRSSSPESTISSPAHSASTPSALSMQSPLSGHAKARAQNGNSVDGRSKQRVSPPVRQPTPVNRIEHEFLIDVDGEETGSSTDSDSS</sequence>
<gene>
    <name evidence="1" type="ORF">NM688_g4835</name>
</gene>
<name>A0ACC1T1T5_9APHY</name>
<accession>A0ACC1T1T5</accession>
<proteinExistence type="predicted"/>
<evidence type="ECO:0000313" key="1">
    <source>
        <dbReference type="EMBL" id="KAJ3551220.1"/>
    </source>
</evidence>
<reference evidence="1" key="1">
    <citation type="submission" date="2022-07" db="EMBL/GenBank/DDBJ databases">
        <title>Genome Sequence of Phlebia brevispora.</title>
        <authorList>
            <person name="Buettner E."/>
        </authorList>
    </citation>
    <scope>NUCLEOTIDE SEQUENCE</scope>
    <source>
        <strain evidence="1">MPL23</strain>
    </source>
</reference>